<proteinExistence type="predicted"/>
<dbReference type="Proteomes" id="UP001487740">
    <property type="component" value="Unassembled WGS sequence"/>
</dbReference>
<name>A0AAW0UVT3_SCYPA</name>
<feature type="region of interest" description="Disordered" evidence="1">
    <location>
        <begin position="1"/>
        <end position="30"/>
    </location>
</feature>
<protein>
    <submittedName>
        <fullName evidence="2">Uncharacterized protein</fullName>
    </submittedName>
</protein>
<dbReference type="SUPFAM" id="SSF110035">
    <property type="entry name" value="GDNF receptor-like"/>
    <property type="match status" value="1"/>
</dbReference>
<dbReference type="EMBL" id="JARAKH010000005">
    <property type="protein sequence ID" value="KAK8404026.1"/>
    <property type="molecule type" value="Genomic_DNA"/>
</dbReference>
<feature type="region of interest" description="Disordered" evidence="1">
    <location>
        <begin position="204"/>
        <end position="223"/>
    </location>
</feature>
<sequence>MGGEGRGGGRGGNKGKEARSLPTNEDSSSGWLLWVDNSRSELVIPNETRDSLLDYFCGETEKEKEEGKGRDPTRIYITERQAINLTRQVRGTSDTVEGPLNIAKEVSMATALCVSLHGPSAGGTEQQEKQILNCLLAKQLCEEDSNCSAILKVIPTLCGPELGESPCVLPFLSSPFPHYNSIIPISRPTPPLRRPYTTLRRIKPRHGKRARPTTRLLARSPTT</sequence>
<organism evidence="2 3">
    <name type="scientific">Scylla paramamosain</name>
    <name type="common">Mud crab</name>
    <dbReference type="NCBI Taxonomy" id="85552"/>
    <lineage>
        <taxon>Eukaryota</taxon>
        <taxon>Metazoa</taxon>
        <taxon>Ecdysozoa</taxon>
        <taxon>Arthropoda</taxon>
        <taxon>Crustacea</taxon>
        <taxon>Multicrustacea</taxon>
        <taxon>Malacostraca</taxon>
        <taxon>Eumalacostraca</taxon>
        <taxon>Eucarida</taxon>
        <taxon>Decapoda</taxon>
        <taxon>Pleocyemata</taxon>
        <taxon>Brachyura</taxon>
        <taxon>Eubrachyura</taxon>
        <taxon>Portunoidea</taxon>
        <taxon>Portunidae</taxon>
        <taxon>Portuninae</taxon>
        <taxon>Scylla</taxon>
    </lineage>
</organism>
<evidence type="ECO:0000313" key="2">
    <source>
        <dbReference type="EMBL" id="KAK8404026.1"/>
    </source>
</evidence>
<dbReference type="AlphaFoldDB" id="A0AAW0UVT3"/>
<gene>
    <name evidence="2" type="ORF">O3P69_000233</name>
</gene>
<dbReference type="InterPro" id="IPR037193">
    <property type="entry name" value="GDNF_alpha"/>
</dbReference>
<evidence type="ECO:0000256" key="1">
    <source>
        <dbReference type="SAM" id="MobiDB-lite"/>
    </source>
</evidence>
<reference evidence="2 3" key="1">
    <citation type="submission" date="2023-03" db="EMBL/GenBank/DDBJ databases">
        <title>High-quality genome of Scylla paramamosain provides insights in environmental adaptation.</title>
        <authorList>
            <person name="Zhang L."/>
        </authorList>
    </citation>
    <scope>NUCLEOTIDE SEQUENCE [LARGE SCALE GENOMIC DNA]</scope>
    <source>
        <strain evidence="2">LZ_2023a</strain>
        <tissue evidence="2">Muscle</tissue>
    </source>
</reference>
<keyword evidence="3" id="KW-1185">Reference proteome</keyword>
<comment type="caution">
    <text evidence="2">The sequence shown here is derived from an EMBL/GenBank/DDBJ whole genome shotgun (WGS) entry which is preliminary data.</text>
</comment>
<evidence type="ECO:0000313" key="3">
    <source>
        <dbReference type="Proteomes" id="UP001487740"/>
    </source>
</evidence>
<feature type="compositionally biased region" description="Gly residues" evidence="1">
    <location>
        <begin position="1"/>
        <end position="12"/>
    </location>
</feature>
<feature type="compositionally biased region" description="Polar residues" evidence="1">
    <location>
        <begin position="21"/>
        <end position="30"/>
    </location>
</feature>
<accession>A0AAW0UVT3</accession>